<dbReference type="eggNOG" id="ENOG502Z8JE">
    <property type="taxonomic scope" value="Bacteria"/>
</dbReference>
<dbReference type="AlphaFoldDB" id="A0A0M2PUX6"/>
<keyword evidence="2" id="KW-0328">Glycosyltransferase</keyword>
<protein>
    <submittedName>
        <fullName evidence="5">Glycosyltransferase</fullName>
    </submittedName>
</protein>
<dbReference type="InterPro" id="IPR055270">
    <property type="entry name" value="Glyco_tran_10_C"/>
</dbReference>
<comment type="similarity">
    <text evidence="1">Belongs to the glycosyltransferase 10 family.</text>
</comment>
<evidence type="ECO:0000313" key="6">
    <source>
        <dbReference type="Proteomes" id="UP000034681"/>
    </source>
</evidence>
<dbReference type="Proteomes" id="UP000034681">
    <property type="component" value="Unassembled WGS sequence"/>
</dbReference>
<evidence type="ECO:0000313" key="5">
    <source>
        <dbReference type="EMBL" id="KKI98196.1"/>
    </source>
</evidence>
<reference evidence="5" key="1">
    <citation type="submission" date="2012-04" db="EMBL/GenBank/DDBJ databases">
        <authorList>
            <person name="Borisov I.G."/>
            <person name="Ivanikova N.V."/>
            <person name="Pinevich A.V."/>
        </authorList>
    </citation>
    <scope>NUCLEOTIDE SEQUENCE</scope>
    <source>
        <strain evidence="5">CALU 1027</strain>
    </source>
</reference>
<dbReference type="SUPFAM" id="SSF53756">
    <property type="entry name" value="UDP-Glycosyltransferase/glycogen phosphorylase"/>
    <property type="match status" value="1"/>
</dbReference>
<dbReference type="InterPro" id="IPR038577">
    <property type="entry name" value="GT10-like_C_sf"/>
</dbReference>
<dbReference type="STRING" id="317619.GCA_000332315_02637"/>
<accession>A0A0M2PUX6</accession>
<dbReference type="PANTHER" id="PTHR11929:SF194">
    <property type="entry name" value="ALPHA-(1,3)-FUCOSYLTRANSFERASE 10"/>
    <property type="match status" value="1"/>
</dbReference>
<evidence type="ECO:0000256" key="3">
    <source>
        <dbReference type="ARBA" id="ARBA00022679"/>
    </source>
</evidence>
<name>A0A0M2PUX6_PROHO</name>
<feature type="domain" description="Fucosyltransferase C-terminal" evidence="4">
    <location>
        <begin position="163"/>
        <end position="280"/>
    </location>
</feature>
<dbReference type="GO" id="GO:0046920">
    <property type="term" value="F:alpha-(1-&gt;3)-fucosyltransferase activity"/>
    <property type="evidence" value="ECO:0007669"/>
    <property type="project" value="TreeGrafter"/>
</dbReference>
<comment type="caution">
    <text evidence="5">The sequence shown here is derived from an EMBL/GenBank/DDBJ whole genome shotgun (WGS) entry which is preliminary data.</text>
</comment>
<dbReference type="Gene3D" id="3.40.50.11660">
    <property type="entry name" value="Glycosyl transferase family 10, C-terminal domain"/>
    <property type="match status" value="1"/>
</dbReference>
<dbReference type="InterPro" id="IPR001503">
    <property type="entry name" value="Glyco_trans_10"/>
</dbReference>
<proteinExistence type="inferred from homology"/>
<dbReference type="EMBL" id="AJTX02000010">
    <property type="protein sequence ID" value="KKI98196.1"/>
    <property type="molecule type" value="Genomic_DNA"/>
</dbReference>
<evidence type="ECO:0000256" key="2">
    <source>
        <dbReference type="ARBA" id="ARBA00022676"/>
    </source>
</evidence>
<dbReference type="RefSeq" id="WP_017712966.1">
    <property type="nucleotide sequence ID" value="NZ_KB235938.1"/>
</dbReference>
<dbReference type="GO" id="GO:0016020">
    <property type="term" value="C:membrane"/>
    <property type="evidence" value="ECO:0007669"/>
    <property type="project" value="InterPro"/>
</dbReference>
<dbReference type="PANTHER" id="PTHR11929">
    <property type="entry name" value="ALPHA- 1,3 -FUCOSYLTRANSFERASE"/>
    <property type="match status" value="1"/>
</dbReference>
<keyword evidence="6" id="KW-1185">Reference proteome</keyword>
<dbReference type="OrthoDB" id="494585at2"/>
<evidence type="ECO:0000259" key="4">
    <source>
        <dbReference type="Pfam" id="PF00852"/>
    </source>
</evidence>
<organism evidence="5 6">
    <name type="scientific">Prochlorothrix hollandica PCC 9006 = CALU 1027</name>
    <dbReference type="NCBI Taxonomy" id="317619"/>
    <lineage>
        <taxon>Bacteria</taxon>
        <taxon>Bacillati</taxon>
        <taxon>Cyanobacteriota</taxon>
        <taxon>Cyanophyceae</taxon>
        <taxon>Prochlorotrichales</taxon>
        <taxon>Prochlorotrichaceae</taxon>
        <taxon>Prochlorothrix</taxon>
    </lineage>
</organism>
<gene>
    <name evidence="5" type="ORF">PROH_21210</name>
</gene>
<sequence length="330" mass="38103">MSLPIIGMVSSYPNLTQSDWLWKQTPHGFGVWGQMQLQAQAPQPDWLLLYQYDIPALVPASPLPVSQRLRQVLGDRRWTRPSPPAWDPQTVFRNVPPERRIFLRREPPLPEVLPRLSQSYDRVAAHCGYVSGPDDYAPHPDYMPAIWYVDQSFPALDSLPIPPKVRPCSWITSGINRSANHRDRLQFLQHLQERLPDSVDYYGRNLPDWVRSGGAVQNKWHCMAPYYYNLAIENYRDNSWYVSEKLWDALLSWCLPLYYGGSAADALIPPESFIRIPSLNDQGIAYIQEVIRSPDLWQERQEAIAEARQIILHKLNLMAWLSDFVVARSG</sequence>
<keyword evidence="3" id="KW-0808">Transferase</keyword>
<evidence type="ECO:0000256" key="1">
    <source>
        <dbReference type="ARBA" id="ARBA00008919"/>
    </source>
</evidence>
<dbReference type="Pfam" id="PF00852">
    <property type="entry name" value="Glyco_transf_10"/>
    <property type="match status" value="1"/>
</dbReference>